<dbReference type="EMBL" id="LAZR01009928">
    <property type="protein sequence ID" value="KKM69805.1"/>
    <property type="molecule type" value="Genomic_DNA"/>
</dbReference>
<reference evidence="1" key="1">
    <citation type="journal article" date="2015" name="Nature">
        <title>Complex archaea that bridge the gap between prokaryotes and eukaryotes.</title>
        <authorList>
            <person name="Spang A."/>
            <person name="Saw J.H."/>
            <person name="Jorgensen S.L."/>
            <person name="Zaremba-Niedzwiedzka K."/>
            <person name="Martijn J."/>
            <person name="Lind A.E."/>
            <person name="van Eijk R."/>
            <person name="Schleper C."/>
            <person name="Guy L."/>
            <person name="Ettema T.J."/>
        </authorList>
    </citation>
    <scope>NUCLEOTIDE SEQUENCE</scope>
</reference>
<protein>
    <submittedName>
        <fullName evidence="1">Uncharacterized protein</fullName>
    </submittedName>
</protein>
<sequence>MAKGDRVFAGENLEAAERHFKCKLPGYLELCRLAVFTVEPWIAGGMEKGTKDDVKLQTAFAAGFICGSLSRQRKQRKAEQWLEKTFPPKQTP</sequence>
<accession>A0A0F9LZF7</accession>
<dbReference type="AlphaFoldDB" id="A0A0F9LZF7"/>
<name>A0A0F9LZF7_9ZZZZ</name>
<organism evidence="1">
    <name type="scientific">marine sediment metagenome</name>
    <dbReference type="NCBI Taxonomy" id="412755"/>
    <lineage>
        <taxon>unclassified sequences</taxon>
        <taxon>metagenomes</taxon>
        <taxon>ecological metagenomes</taxon>
    </lineage>
</organism>
<proteinExistence type="predicted"/>
<comment type="caution">
    <text evidence="1">The sequence shown here is derived from an EMBL/GenBank/DDBJ whole genome shotgun (WGS) entry which is preliminary data.</text>
</comment>
<evidence type="ECO:0000313" key="1">
    <source>
        <dbReference type="EMBL" id="KKM69805.1"/>
    </source>
</evidence>
<gene>
    <name evidence="1" type="ORF">LCGC14_1447160</name>
</gene>